<organism evidence="3">
    <name type="scientific">candidate division WOR-3 bacterium</name>
    <dbReference type="NCBI Taxonomy" id="2052148"/>
    <lineage>
        <taxon>Bacteria</taxon>
        <taxon>Bacteria division WOR-3</taxon>
    </lineage>
</organism>
<dbReference type="SMART" id="SM00028">
    <property type="entry name" value="TPR"/>
    <property type="match status" value="3"/>
</dbReference>
<keyword evidence="1" id="KW-0802">TPR repeat</keyword>
<dbReference type="PROSITE" id="PS50005">
    <property type="entry name" value="TPR"/>
    <property type="match status" value="1"/>
</dbReference>
<reference evidence="3" key="1">
    <citation type="journal article" date="2020" name="mSystems">
        <title>Genome- and Community-Level Interaction Insights into Carbon Utilization and Element Cycling Functions of Hydrothermarchaeota in Hydrothermal Sediment.</title>
        <authorList>
            <person name="Zhou Z."/>
            <person name="Liu Y."/>
            <person name="Xu W."/>
            <person name="Pan J."/>
            <person name="Luo Z.H."/>
            <person name="Li M."/>
        </authorList>
    </citation>
    <scope>NUCLEOTIDE SEQUENCE [LARGE SCALE GENOMIC DNA]</scope>
    <source>
        <strain evidence="3">HyVt-94</strain>
    </source>
</reference>
<accession>A0A7C5I4G6</accession>
<proteinExistence type="predicted"/>
<dbReference type="Pfam" id="PF13432">
    <property type="entry name" value="TPR_16"/>
    <property type="match status" value="2"/>
</dbReference>
<feature type="compositionally biased region" description="Acidic residues" evidence="2">
    <location>
        <begin position="238"/>
        <end position="247"/>
    </location>
</feature>
<dbReference type="AlphaFoldDB" id="A0A7C5I4G6"/>
<evidence type="ECO:0000256" key="2">
    <source>
        <dbReference type="SAM" id="MobiDB-lite"/>
    </source>
</evidence>
<dbReference type="SUPFAM" id="SSF48452">
    <property type="entry name" value="TPR-like"/>
    <property type="match status" value="2"/>
</dbReference>
<dbReference type="InterPro" id="IPR019734">
    <property type="entry name" value="TPR_rpt"/>
</dbReference>
<evidence type="ECO:0000313" key="3">
    <source>
        <dbReference type="EMBL" id="HHF58061.1"/>
    </source>
</evidence>
<gene>
    <name evidence="3" type="ORF">ENL41_01390</name>
</gene>
<protein>
    <submittedName>
        <fullName evidence="3">Tetratricopeptide repeat protein</fullName>
    </submittedName>
</protein>
<dbReference type="EMBL" id="DRTV01000103">
    <property type="protein sequence ID" value="HHF58061.1"/>
    <property type="molecule type" value="Genomic_DNA"/>
</dbReference>
<name>A0A7C5I4G6_UNCW3</name>
<dbReference type="Gene3D" id="1.25.40.10">
    <property type="entry name" value="Tetratricopeptide repeat domain"/>
    <property type="match status" value="3"/>
</dbReference>
<comment type="caution">
    <text evidence="3">The sequence shown here is derived from an EMBL/GenBank/DDBJ whole genome shotgun (WGS) entry which is preliminary data.</text>
</comment>
<sequence length="471" mass="54979">MTKIEKTLTILPMQAKDDLKLKQKEALRLLSRGRYDDALRLYEEVAEVSHDPDIYNTIGDIYIRKQDIQKAIEYYTKAFRRYKEGEYYENAIALAKKILRYDKSRKDLKLELADLYLETGDLDLALESLSQLVDEGVPPSFLDRAFELMNRMAEKIQEDEEHLARFERLFIKLQEMAEAFGELTLESGEFDEFYEDDVSKMAEFLDTESVENAPGEVLSEVEEAPAQEPIKETSSIEEQMEEEENEIPEELGIEEKMEFLEVDTSEKVEEEEQEQEAFLGEETKVEFEEEFEEGEELKEKEEVSSAPAAEEVKELVAERKVREVEVPREMLIQIIEEIKDEIVKDGDFPYKEENPLDLGIEYLEMGFNEAAIKELQKALGDPRTRLKAMEYLGRALLEMGEFDFAEKILRKGIEEGGYDEKEYIGIFYYLAQALEFKGMEKEALEYYENIYLLDAGFKNVKEKITKLRRVL</sequence>
<dbReference type="InterPro" id="IPR011990">
    <property type="entry name" value="TPR-like_helical_dom_sf"/>
</dbReference>
<dbReference type="Proteomes" id="UP000886014">
    <property type="component" value="Unassembled WGS sequence"/>
</dbReference>
<feature type="repeat" description="TPR" evidence="1">
    <location>
        <begin position="52"/>
        <end position="85"/>
    </location>
</feature>
<feature type="region of interest" description="Disordered" evidence="2">
    <location>
        <begin position="220"/>
        <end position="247"/>
    </location>
</feature>
<evidence type="ECO:0000256" key="1">
    <source>
        <dbReference type="PROSITE-ProRule" id="PRU00339"/>
    </source>
</evidence>
<dbReference type="Pfam" id="PF14559">
    <property type="entry name" value="TPR_19"/>
    <property type="match status" value="1"/>
</dbReference>